<dbReference type="Gene3D" id="1.10.287.630">
    <property type="entry name" value="Helix hairpin bin"/>
    <property type="match status" value="1"/>
</dbReference>
<keyword evidence="5" id="KW-0406">Ion transport</keyword>
<evidence type="ECO:0000256" key="6">
    <source>
        <dbReference type="ARBA" id="ARBA00023136"/>
    </source>
</evidence>
<dbReference type="CDD" id="cd00038">
    <property type="entry name" value="CAP_ED"/>
    <property type="match status" value="1"/>
</dbReference>
<dbReference type="EMBL" id="MRZV01000437">
    <property type="protein sequence ID" value="PIK50004.1"/>
    <property type="molecule type" value="Genomic_DNA"/>
</dbReference>
<evidence type="ECO:0000256" key="3">
    <source>
        <dbReference type="ARBA" id="ARBA00022692"/>
    </source>
</evidence>
<dbReference type="InterPro" id="IPR018490">
    <property type="entry name" value="cNMP-bd_dom_sf"/>
</dbReference>
<dbReference type="Proteomes" id="UP000230750">
    <property type="component" value="Unassembled WGS sequence"/>
</dbReference>
<dbReference type="InterPro" id="IPR051413">
    <property type="entry name" value="K/Na_HCN_channel"/>
</dbReference>
<comment type="subcellular location">
    <subcellularLocation>
        <location evidence="1">Membrane</location>
        <topology evidence="1">Multi-pass membrane protein</topology>
    </subcellularLocation>
</comment>
<evidence type="ECO:0000313" key="11">
    <source>
        <dbReference type="Proteomes" id="UP000230750"/>
    </source>
</evidence>
<dbReference type="AlphaFoldDB" id="A0A2G8KPR4"/>
<dbReference type="GO" id="GO:0005249">
    <property type="term" value="F:voltage-gated potassium channel activity"/>
    <property type="evidence" value="ECO:0007669"/>
    <property type="project" value="TreeGrafter"/>
</dbReference>
<evidence type="ECO:0000256" key="7">
    <source>
        <dbReference type="SAM" id="MobiDB-lite"/>
    </source>
</evidence>
<keyword evidence="11" id="KW-1185">Reference proteome</keyword>
<evidence type="ECO:0000256" key="5">
    <source>
        <dbReference type="ARBA" id="ARBA00023065"/>
    </source>
</evidence>
<dbReference type="SUPFAM" id="SSF81324">
    <property type="entry name" value="Voltage-gated potassium channels"/>
    <property type="match status" value="1"/>
</dbReference>
<dbReference type="GO" id="GO:0035725">
    <property type="term" value="P:sodium ion transmembrane transport"/>
    <property type="evidence" value="ECO:0007669"/>
    <property type="project" value="TreeGrafter"/>
</dbReference>
<keyword evidence="2" id="KW-0813">Transport</keyword>
<keyword evidence="4 8" id="KW-1133">Transmembrane helix</keyword>
<dbReference type="InterPro" id="IPR005821">
    <property type="entry name" value="Ion_trans_dom"/>
</dbReference>
<dbReference type="STRING" id="307972.A0A2G8KPR4"/>
<dbReference type="PROSITE" id="PS50042">
    <property type="entry name" value="CNMP_BINDING_3"/>
    <property type="match status" value="1"/>
</dbReference>
<feature type="transmembrane region" description="Helical" evidence="8">
    <location>
        <begin position="7"/>
        <end position="32"/>
    </location>
</feature>
<dbReference type="GO" id="GO:0003254">
    <property type="term" value="P:regulation of membrane depolarization"/>
    <property type="evidence" value="ECO:0007669"/>
    <property type="project" value="TreeGrafter"/>
</dbReference>
<feature type="domain" description="Cyclic nucleotide-binding" evidence="9">
    <location>
        <begin position="315"/>
        <end position="431"/>
    </location>
</feature>
<feature type="transmembrane region" description="Helical" evidence="8">
    <location>
        <begin position="235"/>
        <end position="258"/>
    </location>
</feature>
<protein>
    <submittedName>
        <fullName evidence="10">Hyperpolarization-gated and cyclic nucleotide regulated channel</fullName>
    </submittedName>
</protein>
<dbReference type="Pfam" id="PF00027">
    <property type="entry name" value="cNMP_binding"/>
    <property type="match status" value="1"/>
</dbReference>
<evidence type="ECO:0000256" key="1">
    <source>
        <dbReference type="ARBA" id="ARBA00004141"/>
    </source>
</evidence>
<dbReference type="Gene3D" id="1.10.287.70">
    <property type="match status" value="1"/>
</dbReference>
<dbReference type="SMART" id="SM00100">
    <property type="entry name" value="cNMP"/>
    <property type="match status" value="1"/>
</dbReference>
<keyword evidence="3 8" id="KW-0812">Transmembrane</keyword>
<organism evidence="10 11">
    <name type="scientific">Stichopus japonicus</name>
    <name type="common">Sea cucumber</name>
    <dbReference type="NCBI Taxonomy" id="307972"/>
    <lineage>
        <taxon>Eukaryota</taxon>
        <taxon>Metazoa</taxon>
        <taxon>Echinodermata</taxon>
        <taxon>Eleutherozoa</taxon>
        <taxon>Echinozoa</taxon>
        <taxon>Holothuroidea</taxon>
        <taxon>Aspidochirotacea</taxon>
        <taxon>Aspidochirotida</taxon>
        <taxon>Stichopodidae</taxon>
        <taxon>Apostichopus</taxon>
    </lineage>
</organism>
<dbReference type="InterPro" id="IPR014710">
    <property type="entry name" value="RmlC-like_jellyroll"/>
</dbReference>
<dbReference type="SUPFAM" id="SSF51206">
    <property type="entry name" value="cAMP-binding domain-like"/>
    <property type="match status" value="1"/>
</dbReference>
<dbReference type="GO" id="GO:0098855">
    <property type="term" value="C:HCN channel complex"/>
    <property type="evidence" value="ECO:0007669"/>
    <property type="project" value="TreeGrafter"/>
</dbReference>
<evidence type="ECO:0000259" key="9">
    <source>
        <dbReference type="PROSITE" id="PS50042"/>
    </source>
</evidence>
<proteinExistence type="predicted"/>
<feature type="transmembrane region" description="Helical" evidence="8">
    <location>
        <begin position="38"/>
        <end position="64"/>
    </location>
</feature>
<keyword evidence="6 8" id="KW-0472">Membrane</keyword>
<dbReference type="OrthoDB" id="421226at2759"/>
<evidence type="ECO:0000256" key="4">
    <source>
        <dbReference type="ARBA" id="ARBA00022989"/>
    </source>
</evidence>
<comment type="caution">
    <text evidence="10">The sequence shown here is derived from an EMBL/GenBank/DDBJ whole genome shotgun (WGS) entry which is preliminary data.</text>
</comment>
<sequence length="462" mass="53967">MIPRSMWYWDLLMVFLMAVTLLLVPINIAFFSDQFVPWFAAVNCVFDAFFIIDIILNFFTGYLIATHDQVVLDRSNIVLHYAKGWFILDLLSSFPLDYIYFFVNGENTLDATAKAFRVLRLAKVISLLRLLRLTRLMRYVSRLEEILNVEGAVIRIVHLVLIVLLISHWNGCIQFLIPFYQDFPEDCWVMINGLKNASKWEQYSWSFFKSMCHMLSIGYGRFPPANLSDLWTTTFSIVLGASFYALFIGNMSTLLLSVDASGRLYNEKINQVKEYMRYRRIPLKIQRRVLEYYDHRYQRKLFDEETILTEQSHPLRRSREPEFVDDVLEKLHFEVYLKDDVIIKAGSRGNSMYFIEHGSVVIQVNGRIVNTLCDGDHFGEISLLSSDERRVADVVASTICDTYRLSREDFNTVLKDYPKMRRRMSETAEKRLRSISMEKLGNITEDGSESDERDTSTLTPDQ</sequence>
<dbReference type="Gene3D" id="2.60.120.10">
    <property type="entry name" value="Jelly Rolls"/>
    <property type="match status" value="1"/>
</dbReference>
<feature type="transmembrane region" description="Helical" evidence="8">
    <location>
        <begin position="152"/>
        <end position="177"/>
    </location>
</feature>
<dbReference type="InterPro" id="IPR000595">
    <property type="entry name" value="cNMP-bd_dom"/>
</dbReference>
<evidence type="ECO:0000256" key="2">
    <source>
        <dbReference type="ARBA" id="ARBA00022448"/>
    </source>
</evidence>
<dbReference type="PANTHER" id="PTHR45689">
    <property type="entry name" value="I[[H]] CHANNEL, ISOFORM E"/>
    <property type="match status" value="1"/>
</dbReference>
<dbReference type="Pfam" id="PF00520">
    <property type="entry name" value="Ion_trans"/>
    <property type="match status" value="1"/>
</dbReference>
<accession>A0A2G8KPR4</accession>
<evidence type="ECO:0000256" key="8">
    <source>
        <dbReference type="SAM" id="Phobius"/>
    </source>
</evidence>
<gene>
    <name evidence="10" type="ORF">BSL78_13109</name>
</gene>
<dbReference type="PANTHER" id="PTHR45689:SF5">
    <property type="entry name" value="I[[H]] CHANNEL, ISOFORM E"/>
    <property type="match status" value="1"/>
</dbReference>
<feature type="region of interest" description="Disordered" evidence="7">
    <location>
        <begin position="434"/>
        <end position="462"/>
    </location>
</feature>
<evidence type="ECO:0000313" key="10">
    <source>
        <dbReference type="EMBL" id="PIK50004.1"/>
    </source>
</evidence>
<reference evidence="10 11" key="1">
    <citation type="journal article" date="2017" name="PLoS Biol.">
        <title>The sea cucumber genome provides insights into morphological evolution and visceral regeneration.</title>
        <authorList>
            <person name="Zhang X."/>
            <person name="Sun L."/>
            <person name="Yuan J."/>
            <person name="Sun Y."/>
            <person name="Gao Y."/>
            <person name="Zhang L."/>
            <person name="Li S."/>
            <person name="Dai H."/>
            <person name="Hamel J.F."/>
            <person name="Liu C."/>
            <person name="Yu Y."/>
            <person name="Liu S."/>
            <person name="Lin W."/>
            <person name="Guo K."/>
            <person name="Jin S."/>
            <person name="Xu P."/>
            <person name="Storey K.B."/>
            <person name="Huan P."/>
            <person name="Zhang T."/>
            <person name="Zhou Y."/>
            <person name="Zhang J."/>
            <person name="Lin C."/>
            <person name="Li X."/>
            <person name="Xing L."/>
            <person name="Huo D."/>
            <person name="Sun M."/>
            <person name="Wang L."/>
            <person name="Mercier A."/>
            <person name="Li F."/>
            <person name="Yang H."/>
            <person name="Xiang J."/>
        </authorList>
    </citation>
    <scope>NUCLEOTIDE SEQUENCE [LARGE SCALE GENOMIC DNA]</scope>
    <source>
        <strain evidence="10">Shaxun</strain>
        <tissue evidence="10">Muscle</tissue>
    </source>
</reference>
<name>A0A2G8KPR4_STIJA</name>